<dbReference type="InterPro" id="IPR050710">
    <property type="entry name" value="Band7/mec-2_domain"/>
</dbReference>
<dbReference type="PRINTS" id="PR00721">
    <property type="entry name" value="STOMATIN"/>
</dbReference>
<dbReference type="FunFam" id="3.30.479.30:FF:000004">
    <property type="entry name" value="Putative membrane protease family, stomatin"/>
    <property type="match status" value="1"/>
</dbReference>
<dbReference type="EMBL" id="LODT01000004">
    <property type="protein sequence ID" value="KYR02251.1"/>
    <property type="molecule type" value="Genomic_DNA"/>
</dbReference>
<protein>
    <submittedName>
        <fullName evidence="4">Stomatin protein 2</fullName>
    </submittedName>
</protein>
<comment type="caution">
    <text evidence="4">The sequence shown here is derived from an EMBL/GenBank/DDBJ whole genome shotgun (WGS) entry which is preliminary data.</text>
</comment>
<dbReference type="Pfam" id="PF01145">
    <property type="entry name" value="Band_7"/>
    <property type="match status" value="1"/>
</dbReference>
<keyword evidence="2" id="KW-0812">Transmembrane</keyword>
<dbReference type="InParanoid" id="A0A152A7Z2"/>
<dbReference type="OrthoDB" id="434619at2759"/>
<keyword evidence="2" id="KW-0472">Membrane</keyword>
<gene>
    <name evidence="4" type="ORF">DLAC_01081</name>
</gene>
<dbReference type="PANTHER" id="PTHR43327:SF18">
    <property type="entry name" value="BAND 7 DOMAIN-CONTAINING PROTEIN"/>
    <property type="match status" value="1"/>
</dbReference>
<dbReference type="OMA" id="AMNMQLK"/>
<dbReference type="CDD" id="cd08829">
    <property type="entry name" value="SPFH_paraslipin"/>
    <property type="match status" value="1"/>
</dbReference>
<dbReference type="InterPro" id="IPR001107">
    <property type="entry name" value="Band_7"/>
</dbReference>
<dbReference type="GO" id="GO:0098552">
    <property type="term" value="C:side of membrane"/>
    <property type="evidence" value="ECO:0007669"/>
    <property type="project" value="UniProtKB-ARBA"/>
</dbReference>
<evidence type="ECO:0000313" key="4">
    <source>
        <dbReference type="EMBL" id="KYR02251.1"/>
    </source>
</evidence>
<dbReference type="InterPro" id="IPR036013">
    <property type="entry name" value="Band_7/SPFH_dom_sf"/>
</dbReference>
<dbReference type="PANTHER" id="PTHR43327">
    <property type="entry name" value="STOMATIN-LIKE PROTEIN 2, MITOCHONDRIAL"/>
    <property type="match status" value="1"/>
</dbReference>
<feature type="transmembrane region" description="Helical" evidence="2">
    <location>
        <begin position="12"/>
        <end position="29"/>
    </location>
</feature>
<name>A0A152A7Z2_TIELA</name>
<dbReference type="AlphaFoldDB" id="A0A152A7Z2"/>
<evidence type="ECO:0000259" key="3">
    <source>
        <dbReference type="SMART" id="SM00244"/>
    </source>
</evidence>
<feature type="domain" description="Band 7" evidence="3">
    <location>
        <begin position="32"/>
        <end position="213"/>
    </location>
</feature>
<dbReference type="GO" id="GO:0005886">
    <property type="term" value="C:plasma membrane"/>
    <property type="evidence" value="ECO:0007669"/>
    <property type="project" value="UniProtKB-ARBA"/>
</dbReference>
<dbReference type="SMART" id="SM00244">
    <property type="entry name" value="PHB"/>
    <property type="match status" value="1"/>
</dbReference>
<organism evidence="4 5">
    <name type="scientific">Tieghemostelium lacteum</name>
    <name type="common">Slime mold</name>
    <name type="synonym">Dictyostelium lacteum</name>
    <dbReference type="NCBI Taxonomy" id="361077"/>
    <lineage>
        <taxon>Eukaryota</taxon>
        <taxon>Amoebozoa</taxon>
        <taxon>Evosea</taxon>
        <taxon>Eumycetozoa</taxon>
        <taxon>Dictyostelia</taxon>
        <taxon>Dictyosteliales</taxon>
        <taxon>Raperosteliaceae</taxon>
        <taxon>Tieghemostelium</taxon>
    </lineage>
</organism>
<dbReference type="STRING" id="361077.A0A152A7Z2"/>
<dbReference type="Gene3D" id="3.30.479.30">
    <property type="entry name" value="Band 7 domain"/>
    <property type="match status" value="1"/>
</dbReference>
<dbReference type="Proteomes" id="UP000076078">
    <property type="component" value="Unassembled WGS sequence"/>
</dbReference>
<evidence type="ECO:0000256" key="2">
    <source>
        <dbReference type="SAM" id="Phobius"/>
    </source>
</evidence>
<dbReference type="InterPro" id="IPR001972">
    <property type="entry name" value="Stomatin_HflK_fam"/>
</dbReference>
<dbReference type="SUPFAM" id="SSF117892">
    <property type="entry name" value="Band 7/SPFH domain"/>
    <property type="match status" value="1"/>
</dbReference>
<reference evidence="4 5" key="1">
    <citation type="submission" date="2015-12" db="EMBL/GenBank/DDBJ databases">
        <title>Dictyostelia acquired genes for synthesis and detection of signals that induce cell-type specialization by lateral gene transfer from prokaryotes.</title>
        <authorList>
            <person name="Gloeckner G."/>
            <person name="Schaap P."/>
        </authorList>
    </citation>
    <scope>NUCLEOTIDE SEQUENCE [LARGE SCALE GENOMIC DNA]</scope>
    <source>
        <strain evidence="4 5">TK</strain>
    </source>
</reference>
<keyword evidence="5" id="KW-1185">Reference proteome</keyword>
<evidence type="ECO:0000313" key="5">
    <source>
        <dbReference type="Proteomes" id="UP000076078"/>
    </source>
</evidence>
<keyword evidence="2" id="KW-1133">Transmembrane helix</keyword>
<comment type="similarity">
    <text evidence="1">Belongs to the band 7/mec-2 family.</text>
</comment>
<sequence>MADFSDSEKGLVIALYLIVFGLLFILWIVSRKIVKVVRHTEVMIIERFGKFHATLNPGIHFIMPFVDSPRLIHWRYIDIPVGASKPNVVIANTDRIDMREHVLSFGRQNVITKDTVQITIDALMYIRITDPKAAIYRVQNLPDSVELLAQTTLRNIIATLTLDDTFSSREHINHQLKERTVRDAERWGVTITRVEVMSIHPPADIKTAMELQIQKDREKRSAILNAEGEKESLIVKSKGTAAKMVLLSEADKTVSIQNAKAIAESKRLAATSEAEVIRIIRNAINNKNVSSTGFLVSSQYLESLQNIVSQNTNLYMVPESSVDFASNISKIKSN</sequence>
<accession>A0A152A7Z2</accession>
<proteinExistence type="inferred from homology"/>
<evidence type="ECO:0000256" key="1">
    <source>
        <dbReference type="ARBA" id="ARBA00008164"/>
    </source>
</evidence>
<dbReference type="FunCoup" id="A0A152A7Z2">
    <property type="interactions" value="529"/>
</dbReference>